<dbReference type="EMBL" id="CP016076">
    <property type="protein sequence ID" value="APU12872.1"/>
    <property type="molecule type" value="Genomic_DNA"/>
</dbReference>
<protein>
    <submittedName>
        <fullName evidence="2">Uncharacterized protein</fullName>
    </submittedName>
</protein>
<dbReference type="Proteomes" id="UP000185511">
    <property type="component" value="Chromosome"/>
</dbReference>
<gene>
    <name evidence="2" type="ORF">UA74_03965</name>
</gene>
<feature type="region of interest" description="Disordered" evidence="1">
    <location>
        <begin position="1"/>
        <end position="102"/>
    </location>
</feature>
<name>A0AAC9LA68_9PSEU</name>
<organism evidence="2 3">
    <name type="scientific">Actinoalloteichus fjordicus</name>
    <dbReference type="NCBI Taxonomy" id="1612552"/>
    <lineage>
        <taxon>Bacteria</taxon>
        <taxon>Bacillati</taxon>
        <taxon>Actinomycetota</taxon>
        <taxon>Actinomycetes</taxon>
        <taxon>Pseudonocardiales</taxon>
        <taxon>Pseudonocardiaceae</taxon>
        <taxon>Actinoalloteichus</taxon>
    </lineage>
</organism>
<keyword evidence="3" id="KW-1185">Reference proteome</keyword>
<feature type="compositionally biased region" description="Polar residues" evidence="1">
    <location>
        <begin position="32"/>
        <end position="44"/>
    </location>
</feature>
<accession>A0AAC9LA68</accession>
<reference evidence="3" key="1">
    <citation type="submission" date="2016-06" db="EMBL/GenBank/DDBJ databases">
        <title>Complete genome sequence of Actinoalloteichus fjordicus DSM 46855 (=ADI127-17), type strain of the new species Actinoalloteichus fjordicus.</title>
        <authorList>
            <person name="Ruckert C."/>
            <person name="Nouioui I."/>
            <person name="Willmese J."/>
            <person name="van Wezel G."/>
            <person name="Klenk H.-P."/>
            <person name="Kalinowski J."/>
            <person name="Zotchev S.B."/>
        </authorList>
    </citation>
    <scope>NUCLEOTIDE SEQUENCE [LARGE SCALE GENOMIC DNA]</scope>
    <source>
        <strain evidence="3">ADI127-7</strain>
    </source>
</reference>
<sequence length="102" mass="10504">MFDHMTDSQTRSHFATASVRSATATAPAPDGSLTSTVDTGQGRQSPGPAAVLSPPLAETPSGAATRINPLTQPDRSGLLQAERRLSTVVSRGVGDPKPSPRP</sequence>
<feature type="compositionally biased region" description="Low complexity" evidence="1">
    <location>
        <begin position="15"/>
        <end position="29"/>
    </location>
</feature>
<evidence type="ECO:0000256" key="1">
    <source>
        <dbReference type="SAM" id="MobiDB-lite"/>
    </source>
</evidence>
<dbReference type="KEGG" id="acad:UA74_03965"/>
<proteinExistence type="predicted"/>
<evidence type="ECO:0000313" key="2">
    <source>
        <dbReference type="EMBL" id="APU12872.1"/>
    </source>
</evidence>
<evidence type="ECO:0000313" key="3">
    <source>
        <dbReference type="Proteomes" id="UP000185511"/>
    </source>
</evidence>
<dbReference type="AlphaFoldDB" id="A0AAC9LA68"/>